<dbReference type="InterPro" id="IPR023473">
    <property type="entry name" value="AMMECR1"/>
</dbReference>
<dbReference type="SUPFAM" id="SSF143447">
    <property type="entry name" value="AMMECR1-like"/>
    <property type="match status" value="1"/>
</dbReference>
<dbReference type="PROSITE" id="PS51112">
    <property type="entry name" value="AMMECR1"/>
    <property type="match status" value="1"/>
</dbReference>
<gene>
    <name evidence="2" type="ordered locus">SpiGrapes_2652</name>
</gene>
<dbReference type="PANTHER" id="PTHR13016:SF0">
    <property type="entry name" value="AMME SYNDROME CANDIDATE GENE 1 PROTEIN"/>
    <property type="match status" value="1"/>
</dbReference>
<protein>
    <submittedName>
        <fullName evidence="2">Uncharacterized protein, PH0010 family</fullName>
    </submittedName>
</protein>
<dbReference type="NCBIfam" id="TIGR00296">
    <property type="entry name" value="TIGR00296 family protein"/>
    <property type="match status" value="1"/>
</dbReference>
<dbReference type="NCBIfam" id="TIGR04335">
    <property type="entry name" value="AmmeMemoSam_A"/>
    <property type="match status" value="1"/>
</dbReference>
<evidence type="ECO:0000313" key="2">
    <source>
        <dbReference type="EMBL" id="AEV30412.1"/>
    </source>
</evidence>
<dbReference type="InterPro" id="IPR036071">
    <property type="entry name" value="AMMECR1_dom_sf"/>
</dbReference>
<name>G8QV97_SPHPG</name>
<dbReference type="InterPro" id="IPR027623">
    <property type="entry name" value="AmmeMemoSam_A"/>
</dbReference>
<dbReference type="Gene3D" id="3.30.1490.150">
    <property type="entry name" value="Hypothetical protein ph0010, domain 2"/>
    <property type="match status" value="1"/>
</dbReference>
<dbReference type="STRING" id="158190.SpiGrapes_2652"/>
<dbReference type="Proteomes" id="UP000005632">
    <property type="component" value="Chromosome"/>
</dbReference>
<sequence length="191" mass="21332">METKDMHLLLALARETLEKTLGEDRSNYAKTIENNPSEAMKARHGAFVTLRRKGSENEGHGALRGCIGYLTGTKPLWKLVQDLVLEAAFEDPRFPPVQIEELPYLSIEISVLSPLKPIASPHQFEPGHDGIILSLGPHRAVFLPQVATEQGWGREEMLDNLCLKAGLDPSAWKDPDCHFETFRATVFSEDD</sequence>
<dbReference type="InterPro" id="IPR027485">
    <property type="entry name" value="AMMECR1_N"/>
</dbReference>
<proteinExistence type="predicted"/>
<organism evidence="2 3">
    <name type="scientific">Sphaerochaeta pleomorpha (strain ATCC BAA-1885 / DSM 22778 / Grapes)</name>
    <dbReference type="NCBI Taxonomy" id="158190"/>
    <lineage>
        <taxon>Bacteria</taxon>
        <taxon>Pseudomonadati</taxon>
        <taxon>Spirochaetota</taxon>
        <taxon>Spirochaetia</taxon>
        <taxon>Spirochaetales</taxon>
        <taxon>Sphaerochaetaceae</taxon>
        <taxon>Sphaerochaeta</taxon>
    </lineage>
</organism>
<dbReference type="PANTHER" id="PTHR13016">
    <property type="entry name" value="AMMECR1 HOMOLOG"/>
    <property type="match status" value="1"/>
</dbReference>
<dbReference type="RefSeq" id="WP_014271252.1">
    <property type="nucleotide sequence ID" value="NC_016633.1"/>
</dbReference>
<evidence type="ECO:0000313" key="3">
    <source>
        <dbReference type="Proteomes" id="UP000005632"/>
    </source>
</evidence>
<dbReference type="InterPro" id="IPR002733">
    <property type="entry name" value="AMMECR1_domain"/>
</dbReference>
<dbReference type="Gene3D" id="3.30.700.20">
    <property type="entry name" value="Hypothetical protein ph0010, domain 1"/>
    <property type="match status" value="1"/>
</dbReference>
<dbReference type="HOGENOM" id="CLU_095686_1_1_12"/>
<accession>G8QV97</accession>
<dbReference type="KEGG" id="sgp:SpiGrapes_2652"/>
<reference evidence="2 3" key="1">
    <citation type="submission" date="2011-11" db="EMBL/GenBank/DDBJ databases">
        <title>Complete sequence of Spirochaeta sp. grapes.</title>
        <authorList>
            <consortium name="US DOE Joint Genome Institute"/>
            <person name="Lucas S."/>
            <person name="Han J."/>
            <person name="Lapidus A."/>
            <person name="Cheng J.-F."/>
            <person name="Goodwin L."/>
            <person name="Pitluck S."/>
            <person name="Peters L."/>
            <person name="Ovchinnikova G."/>
            <person name="Munk A.C."/>
            <person name="Detter J.C."/>
            <person name="Han C."/>
            <person name="Tapia R."/>
            <person name="Land M."/>
            <person name="Hauser L."/>
            <person name="Kyrpides N."/>
            <person name="Ivanova N."/>
            <person name="Pagani I."/>
            <person name="Ritalahtilisa K."/>
            <person name="Loeffler F."/>
            <person name="Woyke T."/>
        </authorList>
    </citation>
    <scope>NUCLEOTIDE SEQUENCE [LARGE SCALE GENOMIC DNA]</scope>
    <source>
        <strain evidence="3">ATCC BAA-1885 / DSM 22778 / Grapes</strain>
    </source>
</reference>
<dbReference type="eggNOG" id="COG2078">
    <property type="taxonomic scope" value="Bacteria"/>
</dbReference>
<dbReference type="EMBL" id="CP003155">
    <property type="protein sequence ID" value="AEV30412.1"/>
    <property type="molecule type" value="Genomic_DNA"/>
</dbReference>
<dbReference type="AlphaFoldDB" id="G8QV97"/>
<feature type="domain" description="AMMECR1" evidence="1">
    <location>
        <begin position="4"/>
        <end position="191"/>
    </location>
</feature>
<dbReference type="Pfam" id="PF01871">
    <property type="entry name" value="AMMECR1"/>
    <property type="match status" value="1"/>
</dbReference>
<keyword evidence="3" id="KW-1185">Reference proteome</keyword>
<evidence type="ECO:0000259" key="1">
    <source>
        <dbReference type="PROSITE" id="PS51112"/>
    </source>
</evidence>